<dbReference type="RefSeq" id="WP_093612884.1">
    <property type="nucleotide sequence ID" value="NZ_FNFF01000009.1"/>
</dbReference>
<keyword evidence="1" id="KW-1133">Transmembrane helix</keyword>
<dbReference type="OrthoDB" id="4329030at2"/>
<dbReference type="Proteomes" id="UP000199155">
    <property type="component" value="Unassembled WGS sequence"/>
</dbReference>
<accession>A0A1G9D8F2</accession>
<feature type="transmembrane region" description="Helical" evidence="1">
    <location>
        <begin position="28"/>
        <end position="50"/>
    </location>
</feature>
<dbReference type="EMBL" id="FNFF01000009">
    <property type="protein sequence ID" value="SDK60169.1"/>
    <property type="molecule type" value="Genomic_DNA"/>
</dbReference>
<dbReference type="STRING" id="417292.SAMN05421806_10979"/>
<protein>
    <recommendedName>
        <fullName evidence="4">DUF4190 domain-containing protein</fullName>
    </recommendedName>
</protein>
<evidence type="ECO:0000313" key="3">
    <source>
        <dbReference type="Proteomes" id="UP000199155"/>
    </source>
</evidence>
<organism evidence="2 3">
    <name type="scientific">Streptomyces indicus</name>
    <dbReference type="NCBI Taxonomy" id="417292"/>
    <lineage>
        <taxon>Bacteria</taxon>
        <taxon>Bacillati</taxon>
        <taxon>Actinomycetota</taxon>
        <taxon>Actinomycetes</taxon>
        <taxon>Kitasatosporales</taxon>
        <taxon>Streptomycetaceae</taxon>
        <taxon>Streptomyces</taxon>
    </lineage>
</organism>
<reference evidence="2 3" key="1">
    <citation type="submission" date="2016-10" db="EMBL/GenBank/DDBJ databases">
        <authorList>
            <person name="de Groot N.N."/>
        </authorList>
    </citation>
    <scope>NUCLEOTIDE SEQUENCE [LARGE SCALE GENOMIC DNA]</scope>
    <source>
        <strain evidence="2 3">CGMCC 4.5727</strain>
    </source>
</reference>
<sequence>MTAYAPQYPPYYAQPVKPKTDSLATASMILGIVSLVVPFIGIVTGPLAVISAVKGKTQMQFNGEGGNGLAMSWAPSALPAGREGRSSARFLTVLEPILKATLRITDTALTSCFRSSRAPMFMRREHGRSSRE</sequence>
<name>A0A1G9D8F2_9ACTN</name>
<proteinExistence type="predicted"/>
<evidence type="ECO:0000256" key="1">
    <source>
        <dbReference type="SAM" id="Phobius"/>
    </source>
</evidence>
<evidence type="ECO:0008006" key="4">
    <source>
        <dbReference type="Google" id="ProtNLM"/>
    </source>
</evidence>
<evidence type="ECO:0000313" key="2">
    <source>
        <dbReference type="EMBL" id="SDK60169.1"/>
    </source>
</evidence>
<keyword evidence="1" id="KW-0812">Transmembrane</keyword>
<gene>
    <name evidence="2" type="ORF">SAMN05421806_10979</name>
</gene>
<keyword evidence="3" id="KW-1185">Reference proteome</keyword>
<keyword evidence="1" id="KW-0472">Membrane</keyword>
<dbReference type="AlphaFoldDB" id="A0A1G9D8F2"/>